<keyword evidence="6" id="KW-1185">Reference proteome</keyword>
<dbReference type="Proteomes" id="UP001501495">
    <property type="component" value="Unassembled WGS sequence"/>
</dbReference>
<dbReference type="InterPro" id="IPR051448">
    <property type="entry name" value="CdaR-like_regulators"/>
</dbReference>
<evidence type="ECO:0000313" key="6">
    <source>
        <dbReference type="Proteomes" id="UP001501495"/>
    </source>
</evidence>
<evidence type="ECO:0000259" key="4">
    <source>
        <dbReference type="Pfam" id="PF17853"/>
    </source>
</evidence>
<comment type="caution">
    <text evidence="5">The sequence shown here is derived from an EMBL/GenBank/DDBJ whole genome shotgun (WGS) entry which is preliminary data.</text>
</comment>
<proteinExistence type="inferred from homology"/>
<evidence type="ECO:0000256" key="1">
    <source>
        <dbReference type="ARBA" id="ARBA00006754"/>
    </source>
</evidence>
<gene>
    <name evidence="5" type="ORF">GCM10022215_14950</name>
</gene>
<dbReference type="InterPro" id="IPR041522">
    <property type="entry name" value="CdaR_GGDEF"/>
</dbReference>
<evidence type="ECO:0000259" key="3">
    <source>
        <dbReference type="Pfam" id="PF14361"/>
    </source>
</evidence>
<feature type="domain" description="RsbT co-antagonist protein RsbRD N-terminal" evidence="3">
    <location>
        <begin position="26"/>
        <end position="166"/>
    </location>
</feature>
<dbReference type="Gene3D" id="1.10.10.2840">
    <property type="entry name" value="PucR C-terminal helix-turn-helix domain"/>
    <property type="match status" value="1"/>
</dbReference>
<comment type="similarity">
    <text evidence="1">Belongs to the CdaR family.</text>
</comment>
<protein>
    <submittedName>
        <fullName evidence="5">PucR family transcriptional regulator</fullName>
    </submittedName>
</protein>
<dbReference type="PANTHER" id="PTHR33744">
    <property type="entry name" value="CARBOHYDRATE DIACID REGULATOR"/>
    <property type="match status" value="1"/>
</dbReference>
<sequence>MVSGAPFDQWVPGYVASELRPTAMATWVDRTRRAIDSELPDLTTKHSLNEVLTSAVHDHWVAFLTALSRPDLEFSLVPSARTLAEQVAARQLPVETLLTIYRAARNETWKYAVETAHRPTDSTLGTADLLIQLWDRASQWIDLSLSASIEVYHGARAQLRRNASARLFDVVRNILHDGSAVDVRIASQELGGYPLSSINTALVLSTSRPGPQSNIRDAAAAIASCLKGSSLVVEPGGTELWVWVATRGRPDHGALESLTKTLHAGAIHAAVGTASAGIGGFALSHREALRAQEIAQRQEPPPALTRFEHVALMSLLGCTPDLDRFVQRTIGPLAAAGAPTARMRETLAAVLEAGSTEVAAQRLRVHRNTVRYRMDQIEALLPPGADDQRAETAIALRHVRLFHPAGLTTPSDLAP</sequence>
<dbReference type="EMBL" id="BAAAZH010000012">
    <property type="protein sequence ID" value="GAA4115804.1"/>
    <property type="molecule type" value="Genomic_DNA"/>
</dbReference>
<evidence type="ECO:0000313" key="5">
    <source>
        <dbReference type="EMBL" id="GAA4115804.1"/>
    </source>
</evidence>
<dbReference type="InterPro" id="IPR025736">
    <property type="entry name" value="PucR_C-HTH_dom"/>
</dbReference>
<dbReference type="Pfam" id="PF13556">
    <property type="entry name" value="HTH_30"/>
    <property type="match status" value="1"/>
</dbReference>
<feature type="domain" description="CdaR GGDEF-like" evidence="4">
    <location>
        <begin position="191"/>
        <end position="294"/>
    </location>
</feature>
<dbReference type="InterPro" id="IPR042070">
    <property type="entry name" value="PucR_C-HTH_sf"/>
</dbReference>
<feature type="domain" description="PucR C-terminal helix-turn-helix" evidence="2">
    <location>
        <begin position="344"/>
        <end position="397"/>
    </location>
</feature>
<evidence type="ECO:0000259" key="2">
    <source>
        <dbReference type="Pfam" id="PF13556"/>
    </source>
</evidence>
<accession>A0ABP7XHD9</accession>
<dbReference type="PANTHER" id="PTHR33744:SF1">
    <property type="entry name" value="DNA-BINDING TRANSCRIPTIONAL ACTIVATOR ADER"/>
    <property type="match status" value="1"/>
</dbReference>
<name>A0ABP7XHD9_9ACTN</name>
<dbReference type="Pfam" id="PF17853">
    <property type="entry name" value="GGDEF_2"/>
    <property type="match status" value="1"/>
</dbReference>
<dbReference type="InterPro" id="IPR025751">
    <property type="entry name" value="RsbRD_N_dom"/>
</dbReference>
<organism evidence="5 6">
    <name type="scientific">Nocardioides fonticola</name>
    <dbReference type="NCBI Taxonomy" id="450363"/>
    <lineage>
        <taxon>Bacteria</taxon>
        <taxon>Bacillati</taxon>
        <taxon>Actinomycetota</taxon>
        <taxon>Actinomycetes</taxon>
        <taxon>Propionibacteriales</taxon>
        <taxon>Nocardioidaceae</taxon>
        <taxon>Nocardioides</taxon>
    </lineage>
</organism>
<dbReference type="Pfam" id="PF14361">
    <property type="entry name" value="RsbRD_N"/>
    <property type="match status" value="1"/>
</dbReference>
<reference evidence="6" key="1">
    <citation type="journal article" date="2019" name="Int. J. Syst. Evol. Microbiol.">
        <title>The Global Catalogue of Microorganisms (GCM) 10K type strain sequencing project: providing services to taxonomists for standard genome sequencing and annotation.</title>
        <authorList>
            <consortium name="The Broad Institute Genomics Platform"/>
            <consortium name="The Broad Institute Genome Sequencing Center for Infectious Disease"/>
            <person name="Wu L."/>
            <person name="Ma J."/>
        </authorList>
    </citation>
    <scope>NUCLEOTIDE SEQUENCE [LARGE SCALE GENOMIC DNA]</scope>
    <source>
        <strain evidence="6">JCM 16703</strain>
    </source>
</reference>